<reference evidence="2" key="2">
    <citation type="submission" date="2020-09" db="EMBL/GenBank/DDBJ databases">
        <authorList>
            <person name="Sun Q."/>
            <person name="Kim S."/>
        </authorList>
    </citation>
    <scope>NUCLEOTIDE SEQUENCE</scope>
    <source>
        <strain evidence="2">KCTC 12719</strain>
    </source>
</reference>
<name>A0A918SF29_9FLAO</name>
<dbReference type="AlphaFoldDB" id="A0A918SF29"/>
<evidence type="ECO:0000313" key="2">
    <source>
        <dbReference type="EMBL" id="GHA38765.1"/>
    </source>
</evidence>
<reference evidence="2" key="1">
    <citation type="journal article" date="2014" name="Int. J. Syst. Evol. Microbiol.">
        <title>Complete genome sequence of Corynebacterium casei LMG S-19264T (=DSM 44701T), isolated from a smear-ripened cheese.</title>
        <authorList>
            <consortium name="US DOE Joint Genome Institute (JGI-PGF)"/>
            <person name="Walter F."/>
            <person name="Albersmeier A."/>
            <person name="Kalinowski J."/>
            <person name="Ruckert C."/>
        </authorList>
    </citation>
    <scope>NUCLEOTIDE SEQUENCE</scope>
    <source>
        <strain evidence="2">KCTC 12719</strain>
    </source>
</reference>
<dbReference type="Proteomes" id="UP000610456">
    <property type="component" value="Unassembled WGS sequence"/>
</dbReference>
<evidence type="ECO:0000313" key="3">
    <source>
        <dbReference type="Proteomes" id="UP000610456"/>
    </source>
</evidence>
<keyword evidence="1" id="KW-0812">Transmembrane</keyword>
<evidence type="ECO:0000256" key="1">
    <source>
        <dbReference type="SAM" id="Phobius"/>
    </source>
</evidence>
<sequence length="64" mass="7451">MNNSTKLTLLSKFIFVIGVLGYVSYIHRILNTYHHTNTSHYPKEALFSYPFTGDFVIFSSNYKL</sequence>
<accession>A0A918SF29</accession>
<dbReference type="RefSeq" id="WP_189604629.1">
    <property type="nucleotide sequence ID" value="NZ_BMXB01000007.1"/>
</dbReference>
<gene>
    <name evidence="2" type="ORF">GCM10007103_20190</name>
</gene>
<feature type="transmembrane region" description="Helical" evidence="1">
    <location>
        <begin position="7"/>
        <end position="25"/>
    </location>
</feature>
<comment type="caution">
    <text evidence="2">The sequence shown here is derived from an EMBL/GenBank/DDBJ whole genome shotgun (WGS) entry which is preliminary data.</text>
</comment>
<keyword evidence="3" id="KW-1185">Reference proteome</keyword>
<proteinExistence type="predicted"/>
<keyword evidence="1" id="KW-0472">Membrane</keyword>
<keyword evidence="1" id="KW-1133">Transmembrane helix</keyword>
<dbReference type="EMBL" id="BMXB01000007">
    <property type="protein sequence ID" value="GHA38765.1"/>
    <property type="molecule type" value="Genomic_DNA"/>
</dbReference>
<protein>
    <submittedName>
        <fullName evidence="2">Uncharacterized protein</fullName>
    </submittedName>
</protein>
<organism evidence="2 3">
    <name type="scientific">Salinimicrobium marinum</name>
    <dbReference type="NCBI Taxonomy" id="680283"/>
    <lineage>
        <taxon>Bacteria</taxon>
        <taxon>Pseudomonadati</taxon>
        <taxon>Bacteroidota</taxon>
        <taxon>Flavobacteriia</taxon>
        <taxon>Flavobacteriales</taxon>
        <taxon>Flavobacteriaceae</taxon>
        <taxon>Salinimicrobium</taxon>
    </lineage>
</organism>